<protein>
    <submittedName>
        <fullName evidence="4">Uncharacterized protein</fullName>
    </submittedName>
</protein>
<evidence type="ECO:0000313" key="1">
    <source>
        <dbReference type="EMBL" id="KAG2820447.1"/>
    </source>
</evidence>
<evidence type="ECO:0000313" key="5">
    <source>
        <dbReference type="Proteomes" id="UP000251314"/>
    </source>
</evidence>
<reference evidence="1" key="2">
    <citation type="submission" date="2018-10" db="EMBL/GenBank/DDBJ databases">
        <title>Effector identification in a new, highly contiguous assembly of the strawberry crown rot pathogen Phytophthora cactorum.</title>
        <authorList>
            <person name="Armitage A.D."/>
            <person name="Nellist C.F."/>
            <person name="Bates H."/>
            <person name="Vickerstaff R.J."/>
            <person name="Harrison R.J."/>
        </authorList>
    </citation>
    <scope>NUCLEOTIDE SEQUENCE</scope>
    <source>
        <strain evidence="1">15-7</strain>
        <strain evidence="2">4032</strain>
        <strain evidence="3">P421</strain>
    </source>
</reference>
<dbReference type="Proteomes" id="UP000735874">
    <property type="component" value="Unassembled WGS sequence"/>
</dbReference>
<reference evidence="4 5" key="1">
    <citation type="submission" date="2018-01" db="EMBL/GenBank/DDBJ databases">
        <title>Draft genome of the strawberry crown rot pathogen Phytophthora cactorum.</title>
        <authorList>
            <person name="Armitage A.D."/>
            <person name="Lysoe E."/>
            <person name="Nellist C.F."/>
            <person name="Harrison R.J."/>
            <person name="Brurberg M.B."/>
        </authorList>
    </citation>
    <scope>NUCLEOTIDE SEQUENCE [LARGE SCALE GENOMIC DNA]</scope>
    <source>
        <strain evidence="4 5">10300</strain>
    </source>
</reference>
<dbReference type="Proteomes" id="UP000251314">
    <property type="component" value="Unassembled WGS sequence"/>
</dbReference>
<dbReference type="EMBL" id="RCMV01001977">
    <property type="protein sequence ID" value="KAG3205226.1"/>
    <property type="molecule type" value="Genomic_DNA"/>
</dbReference>
<dbReference type="AlphaFoldDB" id="A0A329RPQ2"/>
<comment type="caution">
    <text evidence="4">The sequence shown here is derived from an EMBL/GenBank/DDBJ whole genome shotgun (WGS) entry which is preliminary data.</text>
</comment>
<evidence type="ECO:0000313" key="4">
    <source>
        <dbReference type="EMBL" id="RAW25118.1"/>
    </source>
</evidence>
<evidence type="ECO:0000313" key="3">
    <source>
        <dbReference type="EMBL" id="KAG3205226.1"/>
    </source>
</evidence>
<evidence type="ECO:0000313" key="2">
    <source>
        <dbReference type="EMBL" id="KAG2880230.1"/>
    </source>
</evidence>
<dbReference type="OrthoDB" id="90320at2759"/>
<dbReference type="EMBL" id="MJFZ01000791">
    <property type="protein sequence ID" value="RAW25118.1"/>
    <property type="molecule type" value="Genomic_DNA"/>
</dbReference>
<name>A0A329RPQ2_9STRA</name>
<keyword evidence="5" id="KW-1185">Reference proteome</keyword>
<dbReference type="EMBL" id="RCMI01001895">
    <property type="protein sequence ID" value="KAG2880230.1"/>
    <property type="molecule type" value="Genomic_DNA"/>
</dbReference>
<dbReference type="EMBL" id="RCMG01001760">
    <property type="protein sequence ID" value="KAG2820447.1"/>
    <property type="molecule type" value="Genomic_DNA"/>
</dbReference>
<dbReference type="Proteomes" id="UP000774804">
    <property type="component" value="Unassembled WGS sequence"/>
</dbReference>
<organism evidence="4 5">
    <name type="scientific">Phytophthora cactorum</name>
    <dbReference type="NCBI Taxonomy" id="29920"/>
    <lineage>
        <taxon>Eukaryota</taxon>
        <taxon>Sar</taxon>
        <taxon>Stramenopiles</taxon>
        <taxon>Oomycota</taxon>
        <taxon>Peronosporomycetes</taxon>
        <taxon>Peronosporales</taxon>
        <taxon>Peronosporaceae</taxon>
        <taxon>Phytophthora</taxon>
    </lineage>
</organism>
<dbReference type="VEuPathDB" id="FungiDB:PC110_g18462"/>
<sequence>MAMDAHRSIQVQLTRDCGSDMRWAAVAEHAVNDFGHWLLQNPDEDLSKFVASTP</sequence>
<gene>
    <name evidence="4" type="ORF">PC110_g18462</name>
    <name evidence="1" type="ORF">PC113_g22594</name>
    <name evidence="2" type="ORF">PC115_g22569</name>
    <name evidence="3" type="ORF">PC129_g22182</name>
</gene>
<proteinExistence type="predicted"/>
<dbReference type="Proteomes" id="UP000760860">
    <property type="component" value="Unassembled WGS sequence"/>
</dbReference>
<accession>A0A329RPQ2</accession>